<dbReference type="InterPro" id="IPR051678">
    <property type="entry name" value="AGP_Transferase"/>
</dbReference>
<dbReference type="eggNOG" id="ENOG502RCYW">
    <property type="taxonomic scope" value="Eukaryota"/>
</dbReference>
<dbReference type="HOGENOM" id="CLU_021768_8_2_1"/>
<gene>
    <name evidence="2" type="ORF">GLOTRDRAFT_132852</name>
</gene>
<sequence length="187" mass="21672">MSLLDYQAQFGRPSEEQQNALAHQVKRISEELRRVRPLRGRKICRFDGSALDDPRIQLLGGSFGPFESVEDFQDALLGYSVLEIPEDEKEPVMDRITRAFSSPRAVVLTHGDLTPANILVDKDLKITGVIDWATASWMPDYWELIKSIFLLQYRRGYWRKVMEQVYPGYGDVVEADQLIQKYRRVYT</sequence>
<dbReference type="OMA" id="PFRFANT"/>
<dbReference type="EMBL" id="KB469310">
    <property type="protein sequence ID" value="EPQ51487.1"/>
    <property type="molecule type" value="Genomic_DNA"/>
</dbReference>
<dbReference type="RefSeq" id="XP_007869956.1">
    <property type="nucleotide sequence ID" value="XM_007871765.1"/>
</dbReference>
<name>S7PW03_GLOTA</name>
<feature type="domain" description="Aminoglycoside phosphotransferase" evidence="1">
    <location>
        <begin position="83"/>
        <end position="148"/>
    </location>
</feature>
<dbReference type="PANTHER" id="PTHR21310">
    <property type="entry name" value="AMINOGLYCOSIDE PHOSPHOTRANSFERASE-RELATED-RELATED"/>
    <property type="match status" value="1"/>
</dbReference>
<dbReference type="STRING" id="670483.S7PW03"/>
<dbReference type="OrthoDB" id="5404599at2759"/>
<dbReference type="InterPro" id="IPR002575">
    <property type="entry name" value="Aminoglycoside_PTrfase"/>
</dbReference>
<evidence type="ECO:0000259" key="1">
    <source>
        <dbReference type="Pfam" id="PF01636"/>
    </source>
</evidence>
<dbReference type="InterPro" id="IPR011009">
    <property type="entry name" value="Kinase-like_dom_sf"/>
</dbReference>
<dbReference type="KEGG" id="gtr:GLOTRDRAFT_132852"/>
<dbReference type="SUPFAM" id="SSF56112">
    <property type="entry name" value="Protein kinase-like (PK-like)"/>
    <property type="match status" value="1"/>
</dbReference>
<organism evidence="2 3">
    <name type="scientific">Gloeophyllum trabeum (strain ATCC 11539 / FP-39264 / Madison 617)</name>
    <name type="common">Brown rot fungus</name>
    <dbReference type="NCBI Taxonomy" id="670483"/>
    <lineage>
        <taxon>Eukaryota</taxon>
        <taxon>Fungi</taxon>
        <taxon>Dikarya</taxon>
        <taxon>Basidiomycota</taxon>
        <taxon>Agaricomycotina</taxon>
        <taxon>Agaricomycetes</taxon>
        <taxon>Gloeophyllales</taxon>
        <taxon>Gloeophyllaceae</taxon>
        <taxon>Gloeophyllum</taxon>
    </lineage>
</organism>
<protein>
    <recommendedName>
        <fullName evidence="1">Aminoglycoside phosphotransferase domain-containing protein</fullName>
    </recommendedName>
</protein>
<dbReference type="Proteomes" id="UP000030669">
    <property type="component" value="Unassembled WGS sequence"/>
</dbReference>
<dbReference type="Pfam" id="PF01636">
    <property type="entry name" value="APH"/>
    <property type="match status" value="1"/>
</dbReference>
<accession>S7PW03</accession>
<evidence type="ECO:0000313" key="2">
    <source>
        <dbReference type="EMBL" id="EPQ51487.1"/>
    </source>
</evidence>
<dbReference type="PANTHER" id="PTHR21310:SF15">
    <property type="entry name" value="AMINOGLYCOSIDE PHOSPHOTRANSFERASE DOMAIN-CONTAINING PROTEIN"/>
    <property type="match status" value="1"/>
</dbReference>
<evidence type="ECO:0000313" key="3">
    <source>
        <dbReference type="Proteomes" id="UP000030669"/>
    </source>
</evidence>
<dbReference type="GeneID" id="19302590"/>
<dbReference type="AlphaFoldDB" id="S7PW03"/>
<dbReference type="Gene3D" id="3.90.1200.10">
    <property type="match status" value="1"/>
</dbReference>
<reference evidence="2 3" key="1">
    <citation type="journal article" date="2012" name="Science">
        <title>The Paleozoic origin of enzymatic lignin decomposition reconstructed from 31 fungal genomes.</title>
        <authorList>
            <person name="Floudas D."/>
            <person name="Binder M."/>
            <person name="Riley R."/>
            <person name="Barry K."/>
            <person name="Blanchette R.A."/>
            <person name="Henrissat B."/>
            <person name="Martinez A.T."/>
            <person name="Otillar R."/>
            <person name="Spatafora J.W."/>
            <person name="Yadav J.S."/>
            <person name="Aerts A."/>
            <person name="Benoit I."/>
            <person name="Boyd A."/>
            <person name="Carlson A."/>
            <person name="Copeland A."/>
            <person name="Coutinho P.M."/>
            <person name="de Vries R.P."/>
            <person name="Ferreira P."/>
            <person name="Findley K."/>
            <person name="Foster B."/>
            <person name="Gaskell J."/>
            <person name="Glotzer D."/>
            <person name="Gorecki P."/>
            <person name="Heitman J."/>
            <person name="Hesse C."/>
            <person name="Hori C."/>
            <person name="Igarashi K."/>
            <person name="Jurgens J.A."/>
            <person name="Kallen N."/>
            <person name="Kersten P."/>
            <person name="Kohler A."/>
            <person name="Kuees U."/>
            <person name="Kumar T.K.A."/>
            <person name="Kuo A."/>
            <person name="LaButti K."/>
            <person name="Larrondo L.F."/>
            <person name="Lindquist E."/>
            <person name="Ling A."/>
            <person name="Lombard V."/>
            <person name="Lucas S."/>
            <person name="Lundell T."/>
            <person name="Martin R."/>
            <person name="McLaughlin D.J."/>
            <person name="Morgenstern I."/>
            <person name="Morin E."/>
            <person name="Murat C."/>
            <person name="Nagy L.G."/>
            <person name="Nolan M."/>
            <person name="Ohm R.A."/>
            <person name="Patyshakuliyeva A."/>
            <person name="Rokas A."/>
            <person name="Ruiz-Duenas F.J."/>
            <person name="Sabat G."/>
            <person name="Salamov A."/>
            <person name="Samejima M."/>
            <person name="Schmutz J."/>
            <person name="Slot J.C."/>
            <person name="St John F."/>
            <person name="Stenlid J."/>
            <person name="Sun H."/>
            <person name="Sun S."/>
            <person name="Syed K."/>
            <person name="Tsang A."/>
            <person name="Wiebenga A."/>
            <person name="Young D."/>
            <person name="Pisabarro A."/>
            <person name="Eastwood D.C."/>
            <person name="Martin F."/>
            <person name="Cullen D."/>
            <person name="Grigoriev I.V."/>
            <person name="Hibbett D.S."/>
        </authorList>
    </citation>
    <scope>NUCLEOTIDE SEQUENCE [LARGE SCALE GENOMIC DNA]</scope>
    <source>
        <strain evidence="2 3">ATCC 11539</strain>
    </source>
</reference>
<proteinExistence type="predicted"/>
<keyword evidence="3" id="KW-1185">Reference proteome</keyword>